<keyword evidence="8" id="KW-0378">Hydrolase</keyword>
<dbReference type="FunFam" id="3.40.970.10:FF:000001">
    <property type="entry name" value="Ribonuclease H1"/>
    <property type="match status" value="1"/>
</dbReference>
<dbReference type="GO" id="GO:0004523">
    <property type="term" value="F:RNA-DNA hybrid ribonuclease activity"/>
    <property type="evidence" value="ECO:0007669"/>
    <property type="project" value="UniProtKB-EC"/>
</dbReference>
<dbReference type="Gene3D" id="3.30.420.10">
    <property type="entry name" value="Ribonuclease H-like superfamily/Ribonuclease H"/>
    <property type="match status" value="1"/>
</dbReference>
<feature type="domain" description="RNase H type-1" evidence="10">
    <location>
        <begin position="60"/>
        <end position="196"/>
    </location>
</feature>
<proteinExistence type="inferred from homology"/>
<organism evidence="11 12">
    <name type="scientific">Caryophanon latum</name>
    <dbReference type="NCBI Taxonomy" id="33977"/>
    <lineage>
        <taxon>Bacteria</taxon>
        <taxon>Bacillati</taxon>
        <taxon>Bacillota</taxon>
        <taxon>Bacilli</taxon>
        <taxon>Bacillales</taxon>
        <taxon>Caryophanaceae</taxon>
        <taxon>Caryophanon</taxon>
    </lineage>
</organism>
<evidence type="ECO:0000313" key="12">
    <source>
        <dbReference type="Proteomes" id="UP000093482"/>
    </source>
</evidence>
<dbReference type="PANTHER" id="PTHR10642:SF26">
    <property type="entry name" value="RIBONUCLEASE H1"/>
    <property type="match status" value="1"/>
</dbReference>
<comment type="similarity">
    <text evidence="3">Belongs to the RNase H family.</text>
</comment>
<keyword evidence="6" id="KW-0479">Metal-binding</keyword>
<dbReference type="InterPro" id="IPR009027">
    <property type="entry name" value="Ribosomal_bL9/RNase_H1_N"/>
</dbReference>
<dbReference type="OrthoDB" id="9811552at2"/>
<name>A0A1C0YVT4_9BACL</name>
<evidence type="ECO:0000256" key="3">
    <source>
        <dbReference type="ARBA" id="ARBA00005300"/>
    </source>
</evidence>
<evidence type="ECO:0000259" key="10">
    <source>
        <dbReference type="PROSITE" id="PS50879"/>
    </source>
</evidence>
<reference evidence="11 12" key="1">
    <citation type="submission" date="2016-07" db="EMBL/GenBank/DDBJ databases">
        <title>Caryophanon latum genome sequencing.</title>
        <authorList>
            <person name="Verma A."/>
            <person name="Pal Y."/>
            <person name="Krishnamurthi S."/>
        </authorList>
    </citation>
    <scope>NUCLEOTIDE SEQUENCE [LARGE SCALE GENOMIC DNA]</scope>
    <source>
        <strain evidence="11 12">DSM 14151</strain>
    </source>
</reference>
<dbReference type="InterPro" id="IPR036397">
    <property type="entry name" value="RNaseH_sf"/>
</dbReference>
<keyword evidence="12" id="KW-1185">Reference proteome</keyword>
<dbReference type="InterPro" id="IPR002156">
    <property type="entry name" value="RNaseH_domain"/>
</dbReference>
<dbReference type="EMBL" id="MATO01000030">
    <property type="protein sequence ID" value="OCS91276.1"/>
    <property type="molecule type" value="Genomic_DNA"/>
</dbReference>
<comment type="catalytic activity">
    <reaction evidence="1">
        <text>Endonucleolytic cleavage to 5'-phosphomonoester.</text>
        <dbReference type="EC" id="3.1.26.4"/>
    </reaction>
</comment>
<dbReference type="PANTHER" id="PTHR10642">
    <property type="entry name" value="RIBONUCLEASE H1"/>
    <property type="match status" value="1"/>
</dbReference>
<comment type="cofactor">
    <cofactor evidence="2">
        <name>Mg(2+)</name>
        <dbReference type="ChEBI" id="CHEBI:18420"/>
    </cofactor>
</comment>
<evidence type="ECO:0000256" key="5">
    <source>
        <dbReference type="ARBA" id="ARBA00022722"/>
    </source>
</evidence>
<evidence type="ECO:0000256" key="8">
    <source>
        <dbReference type="ARBA" id="ARBA00022801"/>
    </source>
</evidence>
<evidence type="ECO:0000313" key="11">
    <source>
        <dbReference type="EMBL" id="OCS91276.1"/>
    </source>
</evidence>
<dbReference type="SUPFAM" id="SSF55658">
    <property type="entry name" value="L9 N-domain-like"/>
    <property type="match status" value="1"/>
</dbReference>
<dbReference type="Pfam" id="PF01693">
    <property type="entry name" value="Cauli_VI"/>
    <property type="match status" value="1"/>
</dbReference>
<dbReference type="CDD" id="cd09277">
    <property type="entry name" value="RNase_HI_bacteria_like"/>
    <property type="match status" value="1"/>
</dbReference>
<evidence type="ECO:0000256" key="4">
    <source>
        <dbReference type="ARBA" id="ARBA00012180"/>
    </source>
</evidence>
<dbReference type="GO" id="GO:0003676">
    <property type="term" value="F:nucleic acid binding"/>
    <property type="evidence" value="ECO:0007669"/>
    <property type="project" value="InterPro"/>
</dbReference>
<dbReference type="AlphaFoldDB" id="A0A1C0YVT4"/>
<keyword evidence="5" id="KW-0540">Nuclease</keyword>
<gene>
    <name evidence="11" type="ORF">A6K76_09715</name>
</gene>
<protein>
    <recommendedName>
        <fullName evidence="4">ribonuclease H</fullName>
        <ecNumber evidence="4">3.1.26.4</ecNumber>
    </recommendedName>
</protein>
<evidence type="ECO:0000256" key="6">
    <source>
        <dbReference type="ARBA" id="ARBA00022723"/>
    </source>
</evidence>
<dbReference type="InterPro" id="IPR037056">
    <property type="entry name" value="RNase_H1_N_sf"/>
</dbReference>
<evidence type="ECO:0000256" key="2">
    <source>
        <dbReference type="ARBA" id="ARBA00001946"/>
    </source>
</evidence>
<dbReference type="Gene3D" id="3.40.970.10">
    <property type="entry name" value="Ribonuclease H1, N-terminal domain"/>
    <property type="match status" value="1"/>
</dbReference>
<keyword evidence="7" id="KW-0255">Endonuclease</keyword>
<dbReference type="GO" id="GO:0043137">
    <property type="term" value="P:DNA replication, removal of RNA primer"/>
    <property type="evidence" value="ECO:0007669"/>
    <property type="project" value="TreeGrafter"/>
</dbReference>
<dbReference type="EC" id="3.1.26.4" evidence="4"/>
<dbReference type="GO" id="GO:0046872">
    <property type="term" value="F:metal ion binding"/>
    <property type="evidence" value="ECO:0007669"/>
    <property type="project" value="UniProtKB-KW"/>
</dbReference>
<evidence type="ECO:0000256" key="7">
    <source>
        <dbReference type="ARBA" id="ARBA00022759"/>
    </source>
</evidence>
<dbReference type="InterPro" id="IPR011320">
    <property type="entry name" value="RNase_H1_N"/>
</dbReference>
<dbReference type="InterPro" id="IPR050092">
    <property type="entry name" value="RNase_H"/>
</dbReference>
<comment type="caution">
    <text evidence="11">The sequence shown here is derived from an EMBL/GenBank/DDBJ whole genome shotgun (WGS) entry which is preliminary data.</text>
</comment>
<keyword evidence="9" id="KW-0460">Magnesium</keyword>
<sequence>MGKFYAVRSGRKTGVFMTWAECEAQVKGFSGASYKSFATKEEAEAFVQSKPVSKQTKPMMNDGLSIYVDGSYSKALKKAGFGCVIILNGEVMQTVAKEVLIEEDLWNVSAEIAGVLYAVEWAIENKYTSVNIFYDYEGLEKWYTKEWKANKKTTQNYVSQLNELATKITIQFIKVKAHAGDTFNEMADQLAKAAINNTVHRVKDDVNVTVEDTSSDKTTDVMKLKDYYEIVGPMDAAKVKIQYKDFILNDSAITKIAKYFWKNEKRKVADLIVDANFDLNTLTLALNLSEKGSDYTLNKVIKIEEE</sequence>
<dbReference type="Pfam" id="PF00075">
    <property type="entry name" value="RNase_H"/>
    <property type="match status" value="1"/>
</dbReference>
<dbReference type="InterPro" id="IPR012337">
    <property type="entry name" value="RNaseH-like_sf"/>
</dbReference>
<accession>A0A1C0YVT4</accession>
<dbReference type="RefSeq" id="WP_139108661.1">
    <property type="nucleotide sequence ID" value="NZ_MATO01000030.1"/>
</dbReference>
<evidence type="ECO:0000256" key="1">
    <source>
        <dbReference type="ARBA" id="ARBA00000077"/>
    </source>
</evidence>
<dbReference type="PROSITE" id="PS50879">
    <property type="entry name" value="RNASE_H_1"/>
    <property type="match status" value="1"/>
</dbReference>
<dbReference type="Proteomes" id="UP000093482">
    <property type="component" value="Unassembled WGS sequence"/>
</dbReference>
<evidence type="ECO:0000256" key="9">
    <source>
        <dbReference type="ARBA" id="ARBA00022842"/>
    </source>
</evidence>
<dbReference type="SUPFAM" id="SSF53098">
    <property type="entry name" value="Ribonuclease H-like"/>
    <property type="match status" value="1"/>
</dbReference>